<dbReference type="Proteomes" id="UP001152622">
    <property type="component" value="Chromosome 8"/>
</dbReference>
<reference evidence="2" key="1">
    <citation type="journal article" date="2023" name="Science">
        <title>Genome structures resolve the early diversification of teleost fishes.</title>
        <authorList>
            <person name="Parey E."/>
            <person name="Louis A."/>
            <person name="Montfort J."/>
            <person name="Bouchez O."/>
            <person name="Roques C."/>
            <person name="Iampietro C."/>
            <person name="Lluch J."/>
            <person name="Castinel A."/>
            <person name="Donnadieu C."/>
            <person name="Desvignes T."/>
            <person name="Floi Bucao C."/>
            <person name="Jouanno E."/>
            <person name="Wen M."/>
            <person name="Mejri S."/>
            <person name="Dirks R."/>
            <person name="Jansen H."/>
            <person name="Henkel C."/>
            <person name="Chen W.J."/>
            <person name="Zahm M."/>
            <person name="Cabau C."/>
            <person name="Klopp C."/>
            <person name="Thompson A.W."/>
            <person name="Robinson-Rechavi M."/>
            <person name="Braasch I."/>
            <person name="Lecointre G."/>
            <person name="Bobe J."/>
            <person name="Postlethwait J.H."/>
            <person name="Berthelot C."/>
            <person name="Roest Crollius H."/>
            <person name="Guiguen Y."/>
        </authorList>
    </citation>
    <scope>NUCLEOTIDE SEQUENCE</scope>
    <source>
        <strain evidence="2">WJC10195</strain>
    </source>
</reference>
<dbReference type="EMBL" id="JAINUF010000008">
    <property type="protein sequence ID" value="KAJ8352585.1"/>
    <property type="molecule type" value="Genomic_DNA"/>
</dbReference>
<keyword evidence="3" id="KW-1185">Reference proteome</keyword>
<dbReference type="AlphaFoldDB" id="A0A9Q1ITB4"/>
<comment type="caution">
    <text evidence="2">The sequence shown here is derived from an EMBL/GenBank/DDBJ whole genome shotgun (WGS) entry which is preliminary data.</text>
</comment>
<proteinExistence type="predicted"/>
<evidence type="ECO:0000313" key="2">
    <source>
        <dbReference type="EMBL" id="KAJ8352585.1"/>
    </source>
</evidence>
<evidence type="ECO:0000313" key="3">
    <source>
        <dbReference type="Proteomes" id="UP001152622"/>
    </source>
</evidence>
<accession>A0A9Q1ITB4</accession>
<feature type="compositionally biased region" description="Basic and acidic residues" evidence="1">
    <location>
        <begin position="15"/>
        <end position="32"/>
    </location>
</feature>
<sequence>MLRELKNEASTTRTGPDHRLYKNRTRPDHPVTDHTSTAESRTVILSDGPLLNTDAAGVQSCLVEQNGHERRLRTEGLSRRDCPHLLRLIRLSLSACAGKGTRVPRRLRRVSQQTERM</sequence>
<gene>
    <name evidence="2" type="ORF">SKAU_G00240610</name>
</gene>
<evidence type="ECO:0000256" key="1">
    <source>
        <dbReference type="SAM" id="MobiDB-lite"/>
    </source>
</evidence>
<protein>
    <submittedName>
        <fullName evidence="2">Uncharacterized protein</fullName>
    </submittedName>
</protein>
<feature type="region of interest" description="Disordered" evidence="1">
    <location>
        <begin position="1"/>
        <end position="43"/>
    </location>
</feature>
<name>A0A9Q1ITB4_SYNKA</name>
<organism evidence="2 3">
    <name type="scientific">Synaphobranchus kaupii</name>
    <name type="common">Kaup's arrowtooth eel</name>
    <dbReference type="NCBI Taxonomy" id="118154"/>
    <lineage>
        <taxon>Eukaryota</taxon>
        <taxon>Metazoa</taxon>
        <taxon>Chordata</taxon>
        <taxon>Craniata</taxon>
        <taxon>Vertebrata</taxon>
        <taxon>Euteleostomi</taxon>
        <taxon>Actinopterygii</taxon>
        <taxon>Neopterygii</taxon>
        <taxon>Teleostei</taxon>
        <taxon>Anguilliformes</taxon>
        <taxon>Synaphobranchidae</taxon>
        <taxon>Synaphobranchus</taxon>
    </lineage>
</organism>